<accession>A0A6I6UG34</accession>
<evidence type="ECO:0000313" key="25">
    <source>
        <dbReference type="Proteomes" id="UP000465062"/>
    </source>
</evidence>
<dbReference type="Gene3D" id="3.90.920.10">
    <property type="entry name" value="DNA primase, PRIM domain"/>
    <property type="match status" value="1"/>
</dbReference>
<name>A0A6I6UG34_9BACI</name>
<dbReference type="EMBL" id="CP047394">
    <property type="protein sequence ID" value="QHE61855.1"/>
    <property type="molecule type" value="Genomic_DNA"/>
</dbReference>
<dbReference type="Gene3D" id="3.30.470.30">
    <property type="entry name" value="DNA ligase/mRNA capping enzyme"/>
    <property type="match status" value="1"/>
</dbReference>
<dbReference type="AlphaFoldDB" id="A0A6I6UG34"/>
<dbReference type="NCBIfam" id="TIGR02779">
    <property type="entry name" value="NHEJ_ligase_lig"/>
    <property type="match status" value="1"/>
</dbReference>
<keyword evidence="17" id="KW-0464">Manganese</keyword>
<dbReference type="InterPro" id="IPR014146">
    <property type="entry name" value="LigD_ligase_dom"/>
</dbReference>
<keyword evidence="13" id="KW-0239">DNA-directed DNA polymerase</keyword>
<evidence type="ECO:0000256" key="19">
    <source>
        <dbReference type="ARBA" id="ARBA00029943"/>
    </source>
</evidence>
<dbReference type="NCBIfam" id="NF007211">
    <property type="entry name" value="PRK09633.1"/>
    <property type="match status" value="1"/>
</dbReference>
<dbReference type="NCBIfam" id="TIGR02778">
    <property type="entry name" value="ligD_pol"/>
    <property type="match status" value="1"/>
</dbReference>
<evidence type="ECO:0000256" key="1">
    <source>
        <dbReference type="ARBA" id="ARBA00001936"/>
    </source>
</evidence>
<evidence type="ECO:0000256" key="22">
    <source>
        <dbReference type="ARBA" id="ARBA00049990"/>
    </source>
</evidence>
<evidence type="ECO:0000256" key="16">
    <source>
        <dbReference type="ARBA" id="ARBA00023204"/>
    </source>
</evidence>
<dbReference type="GO" id="GO:0006310">
    <property type="term" value="P:DNA recombination"/>
    <property type="evidence" value="ECO:0007669"/>
    <property type="project" value="UniProtKB-KW"/>
</dbReference>
<keyword evidence="12" id="KW-0067">ATP-binding</keyword>
<evidence type="ECO:0000256" key="6">
    <source>
        <dbReference type="ARBA" id="ARBA00022722"/>
    </source>
</evidence>
<dbReference type="InterPro" id="IPR052171">
    <property type="entry name" value="NHEJ_LigD"/>
</dbReference>
<dbReference type="GO" id="GO:0006281">
    <property type="term" value="P:DNA repair"/>
    <property type="evidence" value="ECO:0007669"/>
    <property type="project" value="UniProtKB-KW"/>
</dbReference>
<evidence type="ECO:0000256" key="7">
    <source>
        <dbReference type="ARBA" id="ARBA00022723"/>
    </source>
</evidence>
<protein>
    <recommendedName>
        <fullName evidence="2">DNA ligase (ATP)</fullName>
        <ecNumber evidence="2">6.5.1.1</ecNumber>
    </recommendedName>
    <alternativeName>
        <fullName evidence="19">NHEJ DNA polymerase</fullName>
    </alternativeName>
</protein>
<evidence type="ECO:0000256" key="5">
    <source>
        <dbReference type="ARBA" id="ARBA00022695"/>
    </source>
</evidence>
<keyword evidence="11" id="KW-0269">Exonuclease</keyword>
<dbReference type="InterPro" id="IPR012310">
    <property type="entry name" value="DNA_ligase_ATP-dep_cent"/>
</dbReference>
<keyword evidence="10" id="KW-0378">Hydrolase</keyword>
<comment type="cofactor">
    <cofactor evidence="1">
        <name>Mn(2+)</name>
        <dbReference type="ChEBI" id="CHEBI:29035"/>
    </cofactor>
</comment>
<keyword evidence="16" id="KW-0234">DNA repair</keyword>
<evidence type="ECO:0000256" key="21">
    <source>
        <dbReference type="ARBA" id="ARBA00049981"/>
    </source>
</evidence>
<dbReference type="PANTHER" id="PTHR42705:SF2">
    <property type="entry name" value="BIFUNCTIONAL NON-HOMOLOGOUS END JOINING PROTEIN LIGD"/>
    <property type="match status" value="1"/>
</dbReference>
<evidence type="ECO:0000256" key="15">
    <source>
        <dbReference type="ARBA" id="ARBA00023172"/>
    </source>
</evidence>
<dbReference type="PANTHER" id="PTHR42705">
    <property type="entry name" value="BIFUNCTIONAL NON-HOMOLOGOUS END JOINING PROTEIN LIGD"/>
    <property type="match status" value="1"/>
</dbReference>
<keyword evidence="7" id="KW-0479">Metal-binding</keyword>
<reference evidence="24 25" key="1">
    <citation type="submission" date="2019-06" db="EMBL/GenBank/DDBJ databases">
        <title>An operon consisting of a P-type ATPase gene and a transcriptional regular gene given the different cadmium resistance in Bacillus vietamensis 151-6 and Bacillus marisflavi 151-25.</title>
        <authorList>
            <person name="Yu X."/>
        </authorList>
    </citation>
    <scope>NUCLEOTIDE SEQUENCE [LARGE SCALE GENOMIC DNA]</scope>
    <source>
        <strain evidence="24 25">151-6</strain>
    </source>
</reference>
<proteinExistence type="inferred from homology"/>
<keyword evidence="4" id="KW-0808">Transferase</keyword>
<dbReference type="GO" id="GO:0003910">
    <property type="term" value="F:DNA ligase (ATP) activity"/>
    <property type="evidence" value="ECO:0007669"/>
    <property type="project" value="UniProtKB-EC"/>
</dbReference>
<keyword evidence="3 24" id="KW-0436">Ligase</keyword>
<keyword evidence="5" id="KW-0548">Nucleotidyltransferase</keyword>
<keyword evidence="6" id="KW-0540">Nuclease</keyword>
<dbReference type="Proteomes" id="UP000465062">
    <property type="component" value="Chromosome"/>
</dbReference>
<dbReference type="PROSITE" id="PS50160">
    <property type="entry name" value="DNA_LIGASE_A3"/>
    <property type="match status" value="1"/>
</dbReference>
<sequence length="620" mass="71525">MKPMLPTLRHELPSGHDWLYEVKYDGFRGILSVQSSDQISLQSRNGKELLSHFPEIKKHIHQLLEEHTLPLPLVLDGEVALLRSSFSTEFQELQVRGRMRNGQKILQAAASRPVTFLAFDLLQSEKKSYIQEPYLRRKEKLKEVFSRLQLPLEPAPSHPSTLQMVPYYRNLERVWELVLNDEGEGVVAKRSQSKWDAGKRSADWIKCKNWKHCQCFITALDDANDYFHIGVYHNGQIMPIGLFHFGLSAEEKRTVKTTIKQNSTEKNDSLYSIDPAITVEIVYLNWQDGKLREPHFKQFLFTTPPEACTLEQFMLDEASLPKEVDITHPEKTLFREVSITKLDYIRFLRKMSVVILPFLKNRPLTCIRFPHGVFGESFYQKNTPDYSPAFVETYKEDHIHYTLCNNLETLIWLGNQLALEFHVPFQKAGEEFVNEVVFDLDPPSRDHFSLAVKAATIMKGLFDGLNLKSFVKTSGNKGLQVYIPLPPGYTWEETGLFTEFIAHYLVSNNPGDFTTERLKKNRKGRLYVDYIQHGEGKTIIAPYSLRGNEEALVATPLWWDEVNENLNPEMFTINAVLRRFQENGCPFTGFDQVKASQPFDKVIDFLKKKANSNKKGTPKS</sequence>
<dbReference type="GO" id="GO:0004527">
    <property type="term" value="F:exonuclease activity"/>
    <property type="evidence" value="ECO:0007669"/>
    <property type="project" value="UniProtKB-KW"/>
</dbReference>
<keyword evidence="8" id="KW-0547">Nucleotide-binding</keyword>
<dbReference type="SUPFAM" id="SSF56091">
    <property type="entry name" value="DNA ligase/mRNA capping enzyme, catalytic domain"/>
    <property type="match status" value="1"/>
</dbReference>
<gene>
    <name evidence="24" type="ORF">FHE72_13150</name>
</gene>
<dbReference type="Pfam" id="PF01068">
    <property type="entry name" value="DNA_ligase_A_M"/>
    <property type="match status" value="1"/>
</dbReference>
<keyword evidence="9" id="KW-0227">DNA damage</keyword>
<evidence type="ECO:0000256" key="2">
    <source>
        <dbReference type="ARBA" id="ARBA00012727"/>
    </source>
</evidence>
<dbReference type="GeneID" id="77236008"/>
<evidence type="ECO:0000256" key="18">
    <source>
        <dbReference type="ARBA" id="ARBA00023268"/>
    </source>
</evidence>
<evidence type="ECO:0000256" key="12">
    <source>
        <dbReference type="ARBA" id="ARBA00022840"/>
    </source>
</evidence>
<organism evidence="24 25">
    <name type="scientific">Rossellomorea vietnamensis</name>
    <dbReference type="NCBI Taxonomy" id="218284"/>
    <lineage>
        <taxon>Bacteria</taxon>
        <taxon>Bacillati</taxon>
        <taxon>Bacillota</taxon>
        <taxon>Bacilli</taxon>
        <taxon>Bacillales</taxon>
        <taxon>Bacillaceae</taxon>
        <taxon>Rossellomorea</taxon>
    </lineage>
</organism>
<comment type="similarity">
    <text evidence="21">In the C-terminal section; belongs to the ATP-dependent DNA ligase family.</text>
</comment>
<dbReference type="GO" id="GO:0046872">
    <property type="term" value="F:metal ion binding"/>
    <property type="evidence" value="ECO:0007669"/>
    <property type="project" value="UniProtKB-KW"/>
</dbReference>
<evidence type="ECO:0000313" key="24">
    <source>
        <dbReference type="EMBL" id="QHE61855.1"/>
    </source>
</evidence>
<comment type="catalytic activity">
    <reaction evidence="20">
        <text>ATP + (deoxyribonucleotide)n-3'-hydroxyl + 5'-phospho-(deoxyribonucleotide)m = (deoxyribonucleotide)n+m + AMP + diphosphate.</text>
        <dbReference type="EC" id="6.5.1.1"/>
    </reaction>
</comment>
<evidence type="ECO:0000256" key="13">
    <source>
        <dbReference type="ARBA" id="ARBA00022932"/>
    </source>
</evidence>
<dbReference type="KEGG" id="bvq:FHE72_13150"/>
<dbReference type="CDD" id="cd07906">
    <property type="entry name" value="Adenylation_DNA_ligase_LigD_LigC"/>
    <property type="match status" value="1"/>
</dbReference>
<dbReference type="InterPro" id="IPR014143">
    <property type="entry name" value="NHEJ_ligase_prk"/>
</dbReference>
<evidence type="ECO:0000256" key="17">
    <source>
        <dbReference type="ARBA" id="ARBA00023211"/>
    </source>
</evidence>
<evidence type="ECO:0000259" key="23">
    <source>
        <dbReference type="PROSITE" id="PS50160"/>
    </source>
</evidence>
<evidence type="ECO:0000256" key="3">
    <source>
        <dbReference type="ARBA" id="ARBA00022598"/>
    </source>
</evidence>
<evidence type="ECO:0000256" key="11">
    <source>
        <dbReference type="ARBA" id="ARBA00022839"/>
    </source>
</evidence>
<evidence type="ECO:0000256" key="9">
    <source>
        <dbReference type="ARBA" id="ARBA00022763"/>
    </source>
</evidence>
<evidence type="ECO:0000256" key="8">
    <source>
        <dbReference type="ARBA" id="ARBA00022741"/>
    </source>
</evidence>
<evidence type="ECO:0000256" key="4">
    <source>
        <dbReference type="ARBA" id="ARBA00022679"/>
    </source>
</evidence>
<keyword evidence="14" id="KW-0238">DNA-binding</keyword>
<evidence type="ECO:0000256" key="14">
    <source>
        <dbReference type="ARBA" id="ARBA00023125"/>
    </source>
</evidence>
<keyword evidence="18" id="KW-0511">Multifunctional enzyme</keyword>
<dbReference type="GO" id="GO:0003677">
    <property type="term" value="F:DNA binding"/>
    <property type="evidence" value="ECO:0007669"/>
    <property type="project" value="UniProtKB-KW"/>
</dbReference>
<evidence type="ECO:0000256" key="10">
    <source>
        <dbReference type="ARBA" id="ARBA00022801"/>
    </source>
</evidence>
<dbReference type="EC" id="6.5.1.1" evidence="2"/>
<comment type="similarity">
    <text evidence="22">In the N-terminal section; belongs to the LigD polymerase family.</text>
</comment>
<keyword evidence="15" id="KW-0233">DNA recombination</keyword>
<dbReference type="NCBIfam" id="TIGR02776">
    <property type="entry name" value="NHEJ_ligase_prk"/>
    <property type="match status" value="1"/>
</dbReference>
<dbReference type="Pfam" id="PF21686">
    <property type="entry name" value="LigD_Prim-Pol"/>
    <property type="match status" value="1"/>
</dbReference>
<dbReference type="RefSeq" id="WP_034758733.1">
    <property type="nucleotide sequence ID" value="NZ_CCDN010000001.1"/>
</dbReference>
<dbReference type="GO" id="GO:0005524">
    <property type="term" value="F:ATP binding"/>
    <property type="evidence" value="ECO:0007669"/>
    <property type="project" value="UniProtKB-KW"/>
</dbReference>
<feature type="domain" description="ATP-dependent DNA ligase family profile" evidence="23">
    <location>
        <begin position="107"/>
        <end position="236"/>
    </location>
</feature>
<dbReference type="GO" id="GO:0003887">
    <property type="term" value="F:DNA-directed DNA polymerase activity"/>
    <property type="evidence" value="ECO:0007669"/>
    <property type="project" value="UniProtKB-KW"/>
</dbReference>
<dbReference type="InterPro" id="IPR014145">
    <property type="entry name" value="LigD_pol_dom"/>
</dbReference>
<evidence type="ECO:0000256" key="20">
    <source>
        <dbReference type="ARBA" id="ARBA00034003"/>
    </source>
</evidence>